<dbReference type="Proteomes" id="UP000325315">
    <property type="component" value="Unassembled WGS sequence"/>
</dbReference>
<evidence type="ECO:0000313" key="1">
    <source>
        <dbReference type="EMBL" id="KAA3471222.1"/>
    </source>
</evidence>
<gene>
    <name evidence="1" type="ORF">EPI10_016863</name>
</gene>
<keyword evidence="1" id="KW-0808">Transferase</keyword>
<dbReference type="GO" id="GO:0016740">
    <property type="term" value="F:transferase activity"/>
    <property type="evidence" value="ECO:0007669"/>
    <property type="project" value="UniProtKB-KW"/>
</dbReference>
<name>A0A5B6VQ82_9ROSI</name>
<evidence type="ECO:0000313" key="2">
    <source>
        <dbReference type="Proteomes" id="UP000325315"/>
    </source>
</evidence>
<accession>A0A5B6VQ82</accession>
<dbReference type="AlphaFoldDB" id="A0A5B6VQ82"/>
<dbReference type="EMBL" id="SMMG02000006">
    <property type="protein sequence ID" value="KAA3471222.1"/>
    <property type="molecule type" value="Genomic_DNA"/>
</dbReference>
<reference evidence="2" key="1">
    <citation type="journal article" date="2019" name="Plant Biotechnol. J.">
        <title>Genome sequencing of the Australian wild diploid species Gossypium australe highlights disease resistance and delayed gland morphogenesis.</title>
        <authorList>
            <person name="Cai Y."/>
            <person name="Cai X."/>
            <person name="Wang Q."/>
            <person name="Wang P."/>
            <person name="Zhang Y."/>
            <person name="Cai C."/>
            <person name="Xu Y."/>
            <person name="Wang K."/>
            <person name="Zhou Z."/>
            <person name="Wang C."/>
            <person name="Geng S."/>
            <person name="Li B."/>
            <person name="Dong Q."/>
            <person name="Hou Y."/>
            <person name="Wang H."/>
            <person name="Ai P."/>
            <person name="Liu Z."/>
            <person name="Yi F."/>
            <person name="Sun M."/>
            <person name="An G."/>
            <person name="Cheng J."/>
            <person name="Zhang Y."/>
            <person name="Shi Q."/>
            <person name="Xie Y."/>
            <person name="Shi X."/>
            <person name="Chang Y."/>
            <person name="Huang F."/>
            <person name="Chen Y."/>
            <person name="Hong S."/>
            <person name="Mi L."/>
            <person name="Sun Q."/>
            <person name="Zhang L."/>
            <person name="Zhou B."/>
            <person name="Peng R."/>
            <person name="Zhang X."/>
            <person name="Liu F."/>
        </authorList>
    </citation>
    <scope>NUCLEOTIDE SEQUENCE [LARGE SCALE GENOMIC DNA]</scope>
    <source>
        <strain evidence="2">cv. PA1801</strain>
    </source>
</reference>
<dbReference type="OrthoDB" id="1724268at2759"/>
<sequence>MHEKLKPISTLLVSHFKLSASMLLKNDGEQEYMSKIPYENVVGCGWICDSDYVIDLNKRQSTTSYVFTLTKAPVSWKSTLQ</sequence>
<organism evidence="1 2">
    <name type="scientific">Gossypium australe</name>
    <dbReference type="NCBI Taxonomy" id="47621"/>
    <lineage>
        <taxon>Eukaryota</taxon>
        <taxon>Viridiplantae</taxon>
        <taxon>Streptophyta</taxon>
        <taxon>Embryophyta</taxon>
        <taxon>Tracheophyta</taxon>
        <taxon>Spermatophyta</taxon>
        <taxon>Magnoliopsida</taxon>
        <taxon>eudicotyledons</taxon>
        <taxon>Gunneridae</taxon>
        <taxon>Pentapetalae</taxon>
        <taxon>rosids</taxon>
        <taxon>malvids</taxon>
        <taxon>Malvales</taxon>
        <taxon>Malvaceae</taxon>
        <taxon>Malvoideae</taxon>
        <taxon>Gossypium</taxon>
    </lineage>
</organism>
<proteinExistence type="predicted"/>
<comment type="caution">
    <text evidence="1">The sequence shown here is derived from an EMBL/GenBank/DDBJ whole genome shotgun (WGS) entry which is preliminary data.</text>
</comment>
<protein>
    <submittedName>
        <fullName evidence="1">Histone acetyltransferase HAC1</fullName>
    </submittedName>
</protein>
<keyword evidence="2" id="KW-1185">Reference proteome</keyword>